<evidence type="ECO:0000256" key="20">
    <source>
        <dbReference type="SAM" id="MobiDB-lite"/>
    </source>
</evidence>
<dbReference type="AlphaFoldDB" id="A0AAW6U118"/>
<comment type="cofactor">
    <cofactor evidence="2">
        <name>[4Fe-4S] cluster</name>
        <dbReference type="ChEBI" id="CHEBI:49883"/>
    </cofactor>
</comment>
<keyword evidence="14" id="KW-0408">Iron</keyword>
<dbReference type="Pfam" id="PF07730">
    <property type="entry name" value="HisKA_3"/>
    <property type="match status" value="1"/>
</dbReference>
<feature type="coiled-coil region" evidence="19">
    <location>
        <begin position="43"/>
        <end position="74"/>
    </location>
</feature>
<evidence type="ECO:0000259" key="21">
    <source>
        <dbReference type="PROSITE" id="PS50109"/>
    </source>
</evidence>
<evidence type="ECO:0000256" key="6">
    <source>
        <dbReference type="ARBA" id="ARBA00022485"/>
    </source>
</evidence>
<feature type="compositionally biased region" description="Basic residues" evidence="20">
    <location>
        <begin position="471"/>
        <end position="484"/>
    </location>
</feature>
<evidence type="ECO:0000256" key="12">
    <source>
        <dbReference type="ARBA" id="ARBA00022777"/>
    </source>
</evidence>
<evidence type="ECO:0000256" key="2">
    <source>
        <dbReference type="ARBA" id="ARBA00001966"/>
    </source>
</evidence>
<dbReference type="SUPFAM" id="SSF55874">
    <property type="entry name" value="ATPase domain of HSP90 chaperone/DNA topoisomerase II/histidine kinase"/>
    <property type="match status" value="1"/>
</dbReference>
<dbReference type="GO" id="GO:0005737">
    <property type="term" value="C:cytoplasm"/>
    <property type="evidence" value="ECO:0007669"/>
    <property type="project" value="UniProtKB-SubCell"/>
</dbReference>
<dbReference type="PANTHER" id="PTHR24421">
    <property type="entry name" value="NITRATE/NITRITE SENSOR PROTEIN NARX-RELATED"/>
    <property type="match status" value="1"/>
</dbReference>
<dbReference type="GO" id="GO:0046983">
    <property type="term" value="F:protein dimerization activity"/>
    <property type="evidence" value="ECO:0007669"/>
    <property type="project" value="InterPro"/>
</dbReference>
<dbReference type="CDD" id="cd00130">
    <property type="entry name" value="PAS"/>
    <property type="match status" value="1"/>
</dbReference>
<dbReference type="GO" id="GO:0051539">
    <property type="term" value="F:4 iron, 4 sulfur cluster binding"/>
    <property type="evidence" value="ECO:0007669"/>
    <property type="project" value="UniProtKB-KW"/>
</dbReference>
<evidence type="ECO:0000256" key="13">
    <source>
        <dbReference type="ARBA" id="ARBA00022840"/>
    </source>
</evidence>
<evidence type="ECO:0000256" key="7">
    <source>
        <dbReference type="ARBA" id="ARBA00022490"/>
    </source>
</evidence>
<dbReference type="InterPro" id="IPR011712">
    <property type="entry name" value="Sig_transdc_His_kin_sub3_dim/P"/>
</dbReference>
<proteinExistence type="predicted"/>
<evidence type="ECO:0000256" key="4">
    <source>
        <dbReference type="ARBA" id="ARBA00012438"/>
    </source>
</evidence>
<keyword evidence="11" id="KW-0547">Nucleotide-binding</keyword>
<feature type="domain" description="Histidine kinase" evidence="21">
    <location>
        <begin position="338"/>
        <end position="427"/>
    </location>
</feature>
<dbReference type="InterPro" id="IPR003594">
    <property type="entry name" value="HATPase_dom"/>
</dbReference>
<comment type="catalytic activity">
    <reaction evidence="1">
        <text>ATP + protein L-histidine = ADP + protein N-phospho-L-histidine.</text>
        <dbReference type="EC" id="2.7.13.3"/>
    </reaction>
</comment>
<feature type="compositionally biased region" description="Basic and acidic residues" evidence="20">
    <location>
        <begin position="452"/>
        <end position="470"/>
    </location>
</feature>
<feature type="domain" description="PAC" evidence="23">
    <location>
        <begin position="140"/>
        <end position="192"/>
    </location>
</feature>
<keyword evidence="6" id="KW-0004">4Fe-4S</keyword>
<evidence type="ECO:0000256" key="16">
    <source>
        <dbReference type="ARBA" id="ARBA00023014"/>
    </source>
</evidence>
<comment type="function">
    <text evidence="17">Member of the two-component regulatory system NreB/NreC involved in the control of dissimilatory nitrate/nitrite reduction in response to oxygen. NreB functions as a direct oxygen sensor histidine kinase which is autophosphorylated, in the absence of oxygen, probably at the conserved histidine residue, and transfers its phosphate group probably to a conserved aspartate residue of NreC. NreB/NreC activates the expression of the nitrate (narGHJI) and nitrite (nir) reductase operons, as well as the putative nitrate transporter gene narT.</text>
</comment>
<evidence type="ECO:0000256" key="9">
    <source>
        <dbReference type="ARBA" id="ARBA00022679"/>
    </source>
</evidence>
<dbReference type="CDD" id="cd16917">
    <property type="entry name" value="HATPase_UhpB-NarQ-NarX-like"/>
    <property type="match status" value="1"/>
</dbReference>
<evidence type="ECO:0000256" key="1">
    <source>
        <dbReference type="ARBA" id="ARBA00000085"/>
    </source>
</evidence>
<dbReference type="InterPro" id="IPR000014">
    <property type="entry name" value="PAS"/>
</dbReference>
<evidence type="ECO:0000256" key="14">
    <source>
        <dbReference type="ARBA" id="ARBA00023004"/>
    </source>
</evidence>
<keyword evidence="8" id="KW-0597">Phosphoprotein</keyword>
<dbReference type="RefSeq" id="WP_349246992.1">
    <property type="nucleotide sequence ID" value="NZ_JASCXX010000041.1"/>
</dbReference>
<protein>
    <recommendedName>
        <fullName evidence="5">Oxygen sensor histidine kinase NreB</fullName>
        <ecNumber evidence="4">2.7.13.3</ecNumber>
    </recommendedName>
    <alternativeName>
        <fullName evidence="18">Nitrogen regulation protein B</fullName>
    </alternativeName>
</protein>
<evidence type="ECO:0000256" key="3">
    <source>
        <dbReference type="ARBA" id="ARBA00004496"/>
    </source>
</evidence>
<dbReference type="SUPFAM" id="SSF55785">
    <property type="entry name" value="PYP-like sensor domain (PAS domain)"/>
    <property type="match status" value="1"/>
</dbReference>
<dbReference type="EC" id="2.7.13.3" evidence="4"/>
<dbReference type="PROSITE" id="PS50112">
    <property type="entry name" value="PAS"/>
    <property type="match status" value="1"/>
</dbReference>
<dbReference type="PRINTS" id="PR00344">
    <property type="entry name" value="BCTRLSENSOR"/>
</dbReference>
<dbReference type="Proteomes" id="UP001431776">
    <property type="component" value="Unassembled WGS sequence"/>
</dbReference>
<dbReference type="GO" id="GO:0000155">
    <property type="term" value="F:phosphorelay sensor kinase activity"/>
    <property type="evidence" value="ECO:0007669"/>
    <property type="project" value="InterPro"/>
</dbReference>
<comment type="caution">
    <text evidence="24">The sequence shown here is derived from an EMBL/GenBank/DDBJ whole genome shotgun (WGS) entry which is preliminary data.</text>
</comment>
<dbReference type="Gene3D" id="1.20.5.1930">
    <property type="match status" value="1"/>
</dbReference>
<dbReference type="GO" id="GO:0046872">
    <property type="term" value="F:metal ion binding"/>
    <property type="evidence" value="ECO:0007669"/>
    <property type="project" value="UniProtKB-KW"/>
</dbReference>
<dbReference type="Pfam" id="PF02518">
    <property type="entry name" value="HATPase_c"/>
    <property type="match status" value="1"/>
</dbReference>
<dbReference type="InterPro" id="IPR005467">
    <property type="entry name" value="His_kinase_dom"/>
</dbReference>
<dbReference type="InterPro" id="IPR036890">
    <property type="entry name" value="HATPase_C_sf"/>
</dbReference>
<sequence>MPNKPNLSADAAELRRRAEERLRGQQGGTPRTDADTQRLLHELQVHQVELEMQNAELLEARDQMEAMLEKYTDLYDFAPVGYFSIDEQGLISEVNLTGAALLGVERSRLIGRRLPHFLSSTSQPVFLAFLEKVFAGPGRQVCEVSLLNEDGAPFWASLQAVAVPSLRGERKWCRMAVSDITALKRAEEAMHKLTATLESRVVRRTAELEQRTRQLQKLALEMLQTEDRERKRLADILHDDLQQQLAGAKFHLGLLHKRIDGDASLRDAIDQITVMLKEAIAKSRSLSHELRPAVLSYGDFGEAIEWLANHARVKHGLVVHMELCGPLDVSSDSIKVFLFHTAQEMLFNIVKHADVAEAVVRLRWRHGRLWLTVCDHGRGFDPKTLGRTGGSGLLSIRERVELLGGRMKVRSAPGRGSTFLIIVPDADTSARIVGAESVEERKATQARTGKPAKPDKEEKGSLGDARERKCVKTRAVKSPKSHTG</sequence>
<dbReference type="EMBL" id="JASCXX010000041">
    <property type="protein sequence ID" value="MDI6451582.1"/>
    <property type="molecule type" value="Genomic_DNA"/>
</dbReference>
<evidence type="ECO:0000256" key="5">
    <source>
        <dbReference type="ARBA" id="ARBA00017322"/>
    </source>
</evidence>
<name>A0AAW6U118_9BACT</name>
<keyword evidence="13" id="KW-0067">ATP-binding</keyword>
<keyword evidence="12" id="KW-0418">Kinase</keyword>
<evidence type="ECO:0000256" key="19">
    <source>
        <dbReference type="SAM" id="Coils"/>
    </source>
</evidence>
<feature type="region of interest" description="Disordered" evidence="20">
    <location>
        <begin position="436"/>
        <end position="484"/>
    </location>
</feature>
<evidence type="ECO:0000256" key="15">
    <source>
        <dbReference type="ARBA" id="ARBA00023012"/>
    </source>
</evidence>
<evidence type="ECO:0000256" key="11">
    <source>
        <dbReference type="ARBA" id="ARBA00022741"/>
    </source>
</evidence>
<keyword evidence="19" id="KW-0175">Coiled coil</keyword>
<keyword evidence="25" id="KW-1185">Reference proteome</keyword>
<dbReference type="Gene3D" id="3.30.450.20">
    <property type="entry name" value="PAS domain"/>
    <property type="match status" value="1"/>
</dbReference>
<keyword evidence="7" id="KW-0963">Cytoplasm</keyword>
<gene>
    <name evidence="24" type="ORF">QJ522_21145</name>
</gene>
<dbReference type="Pfam" id="PF13426">
    <property type="entry name" value="PAS_9"/>
    <property type="match status" value="1"/>
</dbReference>
<evidence type="ECO:0000259" key="22">
    <source>
        <dbReference type="PROSITE" id="PS50112"/>
    </source>
</evidence>
<dbReference type="PANTHER" id="PTHR24421:SF10">
    <property type="entry name" value="NITRATE_NITRITE SENSOR PROTEIN NARQ"/>
    <property type="match status" value="1"/>
</dbReference>
<keyword evidence="10" id="KW-0479">Metal-binding</keyword>
<dbReference type="GO" id="GO:0016020">
    <property type="term" value="C:membrane"/>
    <property type="evidence" value="ECO:0007669"/>
    <property type="project" value="InterPro"/>
</dbReference>
<dbReference type="SMART" id="SM00387">
    <property type="entry name" value="HATPase_c"/>
    <property type="match status" value="1"/>
</dbReference>
<feature type="domain" description="PAS" evidence="22">
    <location>
        <begin position="67"/>
        <end position="137"/>
    </location>
</feature>
<dbReference type="InterPro" id="IPR035965">
    <property type="entry name" value="PAS-like_dom_sf"/>
</dbReference>
<dbReference type="InterPro" id="IPR050482">
    <property type="entry name" value="Sensor_HK_TwoCompSys"/>
</dbReference>
<dbReference type="NCBIfam" id="TIGR00229">
    <property type="entry name" value="sensory_box"/>
    <property type="match status" value="1"/>
</dbReference>
<dbReference type="InterPro" id="IPR004358">
    <property type="entry name" value="Sig_transdc_His_kin-like_C"/>
</dbReference>
<dbReference type="PROSITE" id="PS50109">
    <property type="entry name" value="HIS_KIN"/>
    <property type="match status" value="1"/>
</dbReference>
<dbReference type="GO" id="GO:0005524">
    <property type="term" value="F:ATP binding"/>
    <property type="evidence" value="ECO:0007669"/>
    <property type="project" value="UniProtKB-KW"/>
</dbReference>
<evidence type="ECO:0000256" key="8">
    <source>
        <dbReference type="ARBA" id="ARBA00022553"/>
    </source>
</evidence>
<keyword evidence="15" id="KW-0902">Two-component regulatory system</keyword>
<evidence type="ECO:0000256" key="17">
    <source>
        <dbReference type="ARBA" id="ARBA00024827"/>
    </source>
</evidence>
<evidence type="ECO:0000313" key="24">
    <source>
        <dbReference type="EMBL" id="MDI6451582.1"/>
    </source>
</evidence>
<reference evidence="24" key="1">
    <citation type="submission" date="2023-05" db="EMBL/GenBank/DDBJ databases">
        <title>Anaerotaeda fermentans gen. nov., sp. nov., a novel anaerobic planctomycete of the new family within the order Sedimentisphaerales isolated from Taman Peninsula, Russia.</title>
        <authorList>
            <person name="Khomyakova M.A."/>
            <person name="Merkel A.Y."/>
            <person name="Slobodkin A.I."/>
        </authorList>
    </citation>
    <scope>NUCLEOTIDE SEQUENCE</scope>
    <source>
        <strain evidence="24">M17dextr</strain>
    </source>
</reference>
<keyword evidence="9" id="KW-0808">Transferase</keyword>
<evidence type="ECO:0000256" key="18">
    <source>
        <dbReference type="ARBA" id="ARBA00030800"/>
    </source>
</evidence>
<dbReference type="PROSITE" id="PS50113">
    <property type="entry name" value="PAC"/>
    <property type="match status" value="1"/>
</dbReference>
<comment type="subcellular location">
    <subcellularLocation>
        <location evidence="3">Cytoplasm</location>
    </subcellularLocation>
</comment>
<dbReference type="SMART" id="SM00091">
    <property type="entry name" value="PAS"/>
    <property type="match status" value="1"/>
</dbReference>
<keyword evidence="16" id="KW-0411">Iron-sulfur</keyword>
<evidence type="ECO:0000259" key="23">
    <source>
        <dbReference type="PROSITE" id="PS50113"/>
    </source>
</evidence>
<accession>A0AAW6U118</accession>
<organism evidence="24 25">
    <name type="scientific">Anaerobaca lacustris</name>
    <dbReference type="NCBI Taxonomy" id="3044600"/>
    <lineage>
        <taxon>Bacteria</taxon>
        <taxon>Pseudomonadati</taxon>
        <taxon>Planctomycetota</taxon>
        <taxon>Phycisphaerae</taxon>
        <taxon>Sedimentisphaerales</taxon>
        <taxon>Anaerobacaceae</taxon>
        <taxon>Anaerobaca</taxon>
    </lineage>
</organism>
<evidence type="ECO:0000256" key="10">
    <source>
        <dbReference type="ARBA" id="ARBA00022723"/>
    </source>
</evidence>
<dbReference type="InterPro" id="IPR000700">
    <property type="entry name" value="PAS-assoc_C"/>
</dbReference>
<evidence type="ECO:0000313" key="25">
    <source>
        <dbReference type="Proteomes" id="UP001431776"/>
    </source>
</evidence>
<dbReference type="Gene3D" id="3.30.565.10">
    <property type="entry name" value="Histidine kinase-like ATPase, C-terminal domain"/>
    <property type="match status" value="1"/>
</dbReference>